<name>A0A6J6AY51_9ZZZZ</name>
<dbReference type="GO" id="GO:0009252">
    <property type="term" value="P:peptidoglycan biosynthetic process"/>
    <property type="evidence" value="ECO:0007669"/>
    <property type="project" value="UniProtKB-UniPathway"/>
</dbReference>
<dbReference type="GO" id="GO:0005737">
    <property type="term" value="C:cytoplasm"/>
    <property type="evidence" value="ECO:0007669"/>
    <property type="project" value="UniProtKB-SubCell"/>
</dbReference>
<dbReference type="Pfam" id="PF02875">
    <property type="entry name" value="Mur_ligase_C"/>
    <property type="match status" value="1"/>
</dbReference>
<dbReference type="AlphaFoldDB" id="A0A6J6AY51"/>
<dbReference type="InterPro" id="IPR005758">
    <property type="entry name" value="UDP-N-AcMur_Ala_ligase_MurC"/>
</dbReference>
<protein>
    <recommendedName>
        <fullName evidence="3">UDP-N-acetylmuramate--L-alanine ligase</fullName>
        <ecNumber evidence="3">6.3.2.8</ecNumber>
    </recommendedName>
</protein>
<dbReference type="InterPro" id="IPR050061">
    <property type="entry name" value="MurCDEF_pg_biosynth"/>
</dbReference>
<keyword evidence="7" id="KW-0067">ATP-binding</keyword>
<dbReference type="SUPFAM" id="SSF51984">
    <property type="entry name" value="MurCD N-terminal domain"/>
    <property type="match status" value="1"/>
</dbReference>
<dbReference type="PANTHER" id="PTHR43445">
    <property type="entry name" value="UDP-N-ACETYLMURAMATE--L-ALANINE LIGASE-RELATED"/>
    <property type="match status" value="1"/>
</dbReference>
<reference evidence="12" key="1">
    <citation type="submission" date="2020-05" db="EMBL/GenBank/DDBJ databases">
        <authorList>
            <person name="Chiriac C."/>
            <person name="Salcher M."/>
            <person name="Ghai R."/>
            <person name="Kavagutti S V."/>
        </authorList>
    </citation>
    <scope>NUCLEOTIDE SEQUENCE</scope>
</reference>
<dbReference type="Gene3D" id="3.90.190.20">
    <property type="entry name" value="Mur ligase, C-terminal domain"/>
    <property type="match status" value="1"/>
</dbReference>
<evidence type="ECO:0000313" key="12">
    <source>
        <dbReference type="EMBL" id="CAB4531346.1"/>
    </source>
</evidence>
<proteinExistence type="inferred from homology"/>
<dbReference type="PANTHER" id="PTHR43445:SF3">
    <property type="entry name" value="UDP-N-ACETYLMURAMATE--L-ALANINE LIGASE"/>
    <property type="match status" value="1"/>
</dbReference>
<evidence type="ECO:0000256" key="1">
    <source>
        <dbReference type="ARBA" id="ARBA00004496"/>
    </source>
</evidence>
<evidence type="ECO:0000256" key="3">
    <source>
        <dbReference type="ARBA" id="ARBA00012211"/>
    </source>
</evidence>
<comment type="pathway">
    <text evidence="2">Cell wall biogenesis; peptidoglycan biosynthesis.</text>
</comment>
<feature type="domain" description="Mur ligase N-terminal catalytic" evidence="9">
    <location>
        <begin position="17"/>
        <end position="114"/>
    </location>
</feature>
<accession>A0A6J6AY51</accession>
<evidence type="ECO:0000256" key="8">
    <source>
        <dbReference type="ARBA" id="ARBA00047833"/>
    </source>
</evidence>
<evidence type="ECO:0000256" key="4">
    <source>
        <dbReference type="ARBA" id="ARBA00022490"/>
    </source>
</evidence>
<keyword evidence="6" id="KW-0547">Nucleotide-binding</keyword>
<comment type="catalytic activity">
    <reaction evidence="8">
        <text>UDP-N-acetyl-alpha-D-muramate + L-alanine + ATP = UDP-N-acetyl-alpha-D-muramoyl-L-alanine + ADP + phosphate + H(+)</text>
        <dbReference type="Rhea" id="RHEA:23372"/>
        <dbReference type="ChEBI" id="CHEBI:15378"/>
        <dbReference type="ChEBI" id="CHEBI:30616"/>
        <dbReference type="ChEBI" id="CHEBI:43474"/>
        <dbReference type="ChEBI" id="CHEBI:57972"/>
        <dbReference type="ChEBI" id="CHEBI:70757"/>
        <dbReference type="ChEBI" id="CHEBI:83898"/>
        <dbReference type="ChEBI" id="CHEBI:456216"/>
        <dbReference type="EC" id="6.3.2.8"/>
    </reaction>
</comment>
<evidence type="ECO:0000256" key="2">
    <source>
        <dbReference type="ARBA" id="ARBA00004752"/>
    </source>
</evidence>
<dbReference type="InterPro" id="IPR036615">
    <property type="entry name" value="Mur_ligase_C_dom_sf"/>
</dbReference>
<dbReference type="UniPathway" id="UPA00219"/>
<dbReference type="Pfam" id="PF08245">
    <property type="entry name" value="Mur_ligase_M"/>
    <property type="match status" value="1"/>
</dbReference>
<dbReference type="SUPFAM" id="SSF53244">
    <property type="entry name" value="MurD-like peptide ligases, peptide-binding domain"/>
    <property type="match status" value="1"/>
</dbReference>
<keyword evidence="5" id="KW-0436">Ligase</keyword>
<dbReference type="NCBIfam" id="TIGR01082">
    <property type="entry name" value="murC"/>
    <property type="match status" value="1"/>
</dbReference>
<dbReference type="EMBL" id="CAEZSG010000010">
    <property type="protein sequence ID" value="CAB4531346.1"/>
    <property type="molecule type" value="Genomic_DNA"/>
</dbReference>
<dbReference type="EC" id="6.3.2.8" evidence="3"/>
<evidence type="ECO:0000256" key="7">
    <source>
        <dbReference type="ARBA" id="ARBA00022840"/>
    </source>
</evidence>
<evidence type="ECO:0000259" key="9">
    <source>
        <dbReference type="Pfam" id="PF01225"/>
    </source>
</evidence>
<dbReference type="InterPro" id="IPR013221">
    <property type="entry name" value="Mur_ligase_cen"/>
</dbReference>
<gene>
    <name evidence="12" type="ORF">UFOPK1413_00128</name>
</gene>
<dbReference type="GO" id="GO:0008763">
    <property type="term" value="F:UDP-N-acetylmuramate-L-alanine ligase activity"/>
    <property type="evidence" value="ECO:0007669"/>
    <property type="project" value="UniProtKB-EC"/>
</dbReference>
<dbReference type="Gene3D" id="3.40.1190.10">
    <property type="entry name" value="Mur-like, catalytic domain"/>
    <property type="match status" value="1"/>
</dbReference>
<feature type="domain" description="Mur ligase central" evidence="11">
    <location>
        <begin position="119"/>
        <end position="294"/>
    </location>
</feature>
<dbReference type="GO" id="GO:0005524">
    <property type="term" value="F:ATP binding"/>
    <property type="evidence" value="ECO:0007669"/>
    <property type="project" value="UniProtKB-KW"/>
</dbReference>
<sequence>MIAPDLTAELPDELGRVHFIGIGGSGMSGIARMFQAKGVHVTGSDRSESQSVTDLRAAGIDVQIGHEPVAVRDADTVVVTGALWADNPEYLWAIDHGTRVLHRSLALAWLVRGHRVVSIAGAHGKTTSTAMIVTGLHGVGRSPSFVNGGVLANIGTSSGQGTDPEFVIEADESDGSFLVYPTSIGLITNIDSDHLDHYGSEDAFDDAFVVFANGCREVVVVSGDDPTLRRLMPRITARTVTFGESDGVDFRVSNIESSADGVTATVTHGDKDVVFRLPVPGAHNALNAAGAIAVLCALGAEISAAATALGDFAGTGRRFELMSTTRGVRVYDDYAHHPREVRAALATARSVVGDGRLIAIHQPHLYSRTRDMAIDFAREYEKGADFTVVLDVYGAREDPIKGVTGALVSDAFTDQTRVEFCPEWSDAAKIAAAHAKSGDIIMTLSCGDVYRIIPLVVAELDAS</sequence>
<evidence type="ECO:0000256" key="6">
    <source>
        <dbReference type="ARBA" id="ARBA00022741"/>
    </source>
</evidence>
<keyword evidence="4" id="KW-0963">Cytoplasm</keyword>
<dbReference type="InterPro" id="IPR036565">
    <property type="entry name" value="Mur-like_cat_sf"/>
</dbReference>
<evidence type="ECO:0000259" key="11">
    <source>
        <dbReference type="Pfam" id="PF08245"/>
    </source>
</evidence>
<organism evidence="12">
    <name type="scientific">freshwater metagenome</name>
    <dbReference type="NCBI Taxonomy" id="449393"/>
    <lineage>
        <taxon>unclassified sequences</taxon>
        <taxon>metagenomes</taxon>
        <taxon>ecological metagenomes</taxon>
    </lineage>
</organism>
<dbReference type="InterPro" id="IPR004101">
    <property type="entry name" value="Mur_ligase_C"/>
</dbReference>
<evidence type="ECO:0000256" key="5">
    <source>
        <dbReference type="ARBA" id="ARBA00022598"/>
    </source>
</evidence>
<dbReference type="SUPFAM" id="SSF53623">
    <property type="entry name" value="MurD-like peptide ligases, catalytic domain"/>
    <property type="match status" value="1"/>
</dbReference>
<comment type="subcellular location">
    <subcellularLocation>
        <location evidence="1">Cytoplasm</location>
    </subcellularLocation>
</comment>
<dbReference type="Pfam" id="PF01225">
    <property type="entry name" value="Mur_ligase"/>
    <property type="match status" value="1"/>
</dbReference>
<dbReference type="Gene3D" id="3.40.50.720">
    <property type="entry name" value="NAD(P)-binding Rossmann-like Domain"/>
    <property type="match status" value="1"/>
</dbReference>
<feature type="domain" description="Mur ligase C-terminal" evidence="10">
    <location>
        <begin position="317"/>
        <end position="445"/>
    </location>
</feature>
<dbReference type="HAMAP" id="MF_00046">
    <property type="entry name" value="MurC"/>
    <property type="match status" value="1"/>
</dbReference>
<dbReference type="InterPro" id="IPR000713">
    <property type="entry name" value="Mur_ligase_N"/>
</dbReference>
<evidence type="ECO:0000259" key="10">
    <source>
        <dbReference type="Pfam" id="PF02875"/>
    </source>
</evidence>